<dbReference type="Pfam" id="PF11495">
    <property type="entry name" value="Regulator_TrmB"/>
    <property type="match status" value="1"/>
</dbReference>
<dbReference type="InterPro" id="IPR036388">
    <property type="entry name" value="WH-like_DNA-bd_sf"/>
</dbReference>
<comment type="caution">
    <text evidence="5">The sequence shown here is derived from an EMBL/GenBank/DDBJ whole genome shotgun (WGS) entry which is preliminary data.</text>
</comment>
<accession>A0A419WIS8</accession>
<protein>
    <submittedName>
        <fullName evidence="5">Transcriptional regulator</fullName>
    </submittedName>
</protein>
<evidence type="ECO:0000256" key="2">
    <source>
        <dbReference type="SAM" id="Coils"/>
    </source>
</evidence>
<evidence type="ECO:0000313" key="6">
    <source>
        <dbReference type="Proteomes" id="UP000283805"/>
    </source>
</evidence>
<proteinExistence type="inferred from homology"/>
<feature type="domain" description="Transcription regulator TrmB N-terminal" evidence="3">
    <location>
        <begin position="10"/>
        <end position="67"/>
    </location>
</feature>
<feature type="coiled-coil region" evidence="2">
    <location>
        <begin position="80"/>
        <end position="134"/>
    </location>
</feature>
<evidence type="ECO:0000313" key="5">
    <source>
        <dbReference type="EMBL" id="RKD95252.1"/>
    </source>
</evidence>
<feature type="domain" description="Transcription regulator TrmB C-terminal" evidence="4">
    <location>
        <begin position="111"/>
        <end position="360"/>
    </location>
</feature>
<dbReference type="InterPro" id="IPR002831">
    <property type="entry name" value="Tscrpt_reg_TrmB_N"/>
</dbReference>
<dbReference type="SUPFAM" id="SSF159071">
    <property type="entry name" value="TrmB C-terminal domain-like"/>
    <property type="match status" value="1"/>
</dbReference>
<gene>
    <name evidence="5" type="ORF">ATJ93_2104</name>
</gene>
<dbReference type="Pfam" id="PF01978">
    <property type="entry name" value="TrmB"/>
    <property type="match status" value="1"/>
</dbReference>
<dbReference type="EMBL" id="RAPO01000002">
    <property type="protein sequence ID" value="RKD95252.1"/>
    <property type="molecule type" value="Genomic_DNA"/>
</dbReference>
<keyword evidence="2" id="KW-0175">Coiled coil</keyword>
<comment type="similarity">
    <text evidence="1">Belongs to the transcriptional regulator TrmB family.</text>
</comment>
<name>A0A419WIS8_9EURY</name>
<reference evidence="5 6" key="1">
    <citation type="submission" date="2018-09" db="EMBL/GenBank/DDBJ databases">
        <title>Genomic Encyclopedia of Archaeal and Bacterial Type Strains, Phase II (KMG-II): from individual species to whole genera.</title>
        <authorList>
            <person name="Goeker M."/>
        </authorList>
    </citation>
    <scope>NUCLEOTIDE SEQUENCE [LARGE SCALE GENOMIC DNA]</scope>
    <source>
        <strain evidence="5 6">DSM 13151</strain>
    </source>
</reference>
<dbReference type="Gene3D" id="1.10.10.10">
    <property type="entry name" value="Winged helix-like DNA-binding domain superfamily/Winged helix DNA-binding domain"/>
    <property type="match status" value="1"/>
</dbReference>
<organism evidence="5 6">
    <name type="scientific">Halopiger aswanensis</name>
    <dbReference type="NCBI Taxonomy" id="148449"/>
    <lineage>
        <taxon>Archaea</taxon>
        <taxon>Methanobacteriati</taxon>
        <taxon>Methanobacteriota</taxon>
        <taxon>Stenosarchaea group</taxon>
        <taxon>Halobacteria</taxon>
        <taxon>Halobacteriales</taxon>
        <taxon>Natrialbaceae</taxon>
        <taxon>Halopiger</taxon>
    </lineage>
</organism>
<sequence>MDGDELTATLEEAGLSPYQADAFVTLLELGSASATDVAQASSVPDPRIYDVLRGLEEKGYVETYEQDSLHARAHDPADVLADLRSRADRFQTAAEEIEDRWSRPDLEDHRVSIVKRLDTVLARADELIREADNQVQVGLTPAQFDELADALEVARENGVNVKVSLFPELDSEPALPSTDALARTCAEARYRTLPAPFVALIDRSWTCFAPHGDSTNQYGVIVNDRTLAYVVHWYFLSCLWEVHETIYSDRREEPPITYVDLRRCLRDVEPLLADGVTIRTTVWGYDTNTGREVTQTGTITDVSYIDDVDDSRADATTESITLLQLSGKASLTVETDDGEVTVGGWGAMLEDIEAIEITITALE</sequence>
<evidence type="ECO:0000259" key="4">
    <source>
        <dbReference type="Pfam" id="PF11495"/>
    </source>
</evidence>
<dbReference type="InterPro" id="IPR036390">
    <property type="entry name" value="WH_DNA-bd_sf"/>
</dbReference>
<dbReference type="SUPFAM" id="SSF46785">
    <property type="entry name" value="Winged helix' DNA-binding domain"/>
    <property type="match status" value="1"/>
</dbReference>
<dbReference type="OrthoDB" id="96194at2157"/>
<dbReference type="Proteomes" id="UP000283805">
    <property type="component" value="Unassembled WGS sequence"/>
</dbReference>
<dbReference type="PANTHER" id="PTHR34293">
    <property type="entry name" value="HTH-TYPE TRANSCRIPTIONAL REGULATOR TRMBL2"/>
    <property type="match status" value="1"/>
</dbReference>
<dbReference type="AlphaFoldDB" id="A0A419WIS8"/>
<dbReference type="RefSeq" id="WP_120244544.1">
    <property type="nucleotide sequence ID" value="NZ_RAPO01000002.1"/>
</dbReference>
<keyword evidence="6" id="KW-1185">Reference proteome</keyword>
<dbReference type="PANTHER" id="PTHR34293:SF1">
    <property type="entry name" value="HTH-TYPE TRANSCRIPTIONAL REGULATOR TRMBL2"/>
    <property type="match status" value="1"/>
</dbReference>
<dbReference type="CDD" id="cd09124">
    <property type="entry name" value="PLDc_like_TrmB_middle"/>
    <property type="match status" value="1"/>
</dbReference>
<evidence type="ECO:0000259" key="3">
    <source>
        <dbReference type="Pfam" id="PF01978"/>
    </source>
</evidence>
<dbReference type="InterPro" id="IPR051797">
    <property type="entry name" value="TrmB-like"/>
</dbReference>
<dbReference type="InterPro" id="IPR021586">
    <property type="entry name" value="Tscrpt_reg_TrmB_C"/>
</dbReference>
<evidence type="ECO:0000256" key="1">
    <source>
        <dbReference type="ARBA" id="ARBA00007287"/>
    </source>
</evidence>